<keyword evidence="5" id="KW-0963">Cytoplasm</keyword>
<keyword evidence="4 5" id="KW-0663">Pyridoxal phosphate</keyword>
<dbReference type="GO" id="GO:0003992">
    <property type="term" value="F:N2-acetyl-L-ornithine:2-oxoglutarate 5-aminotransferase activity"/>
    <property type="evidence" value="ECO:0007669"/>
    <property type="project" value="UniProtKB-UniRule"/>
</dbReference>
<comment type="pathway">
    <text evidence="5">Amino-acid biosynthesis; L-arginine biosynthesis; N(2)-acetyl-L-ornithine from L-glutamate: step 4/4.</text>
</comment>
<comment type="similarity">
    <text evidence="5">Belongs to the class-III pyridoxal-phosphate-dependent aminotransferase family. ArgD subfamily.</text>
</comment>
<dbReference type="SUPFAM" id="SSF53383">
    <property type="entry name" value="PLP-dependent transferases"/>
    <property type="match status" value="1"/>
</dbReference>
<feature type="binding site" evidence="5">
    <location>
        <begin position="216"/>
        <end position="219"/>
    </location>
    <ligand>
        <name>pyridoxal 5'-phosphate</name>
        <dbReference type="ChEBI" id="CHEBI:597326"/>
    </ligand>
</feature>
<comment type="subunit">
    <text evidence="5">Homodimer.</text>
</comment>
<dbReference type="InterPro" id="IPR004636">
    <property type="entry name" value="AcOrn/SuccOrn_fam"/>
</dbReference>
<dbReference type="GO" id="GO:0030170">
    <property type="term" value="F:pyridoxal phosphate binding"/>
    <property type="evidence" value="ECO:0007669"/>
    <property type="project" value="InterPro"/>
</dbReference>
<dbReference type="Gene3D" id="3.40.640.10">
    <property type="entry name" value="Type I PLP-dependent aspartate aminotransferase-like (Major domain)"/>
    <property type="match status" value="1"/>
</dbReference>
<comment type="miscellaneous">
    <text evidence="5">May also have succinyldiaminopimelate aminotransferase activity, thus carrying out the corresponding step in lysine biosynthesis.</text>
</comment>
<feature type="binding site" evidence="5">
    <location>
        <position position="132"/>
    </location>
    <ligand>
        <name>N(2)-acetyl-L-ornithine</name>
        <dbReference type="ChEBI" id="CHEBI:57805"/>
    </ligand>
</feature>
<dbReference type="Pfam" id="PF00202">
    <property type="entry name" value="Aminotran_3"/>
    <property type="match status" value="1"/>
</dbReference>
<evidence type="ECO:0000256" key="3">
    <source>
        <dbReference type="ARBA" id="ARBA00022679"/>
    </source>
</evidence>
<dbReference type="EMBL" id="FOOU01000003">
    <property type="protein sequence ID" value="SFG05794.1"/>
    <property type="molecule type" value="Genomic_DNA"/>
</dbReference>
<dbReference type="AlphaFoldDB" id="A0A1I2NPF4"/>
<dbReference type="EC" id="2.6.1.11" evidence="5"/>
<organism evidence="6 7">
    <name type="scientific">Neptunomonas qingdaonensis</name>
    <dbReference type="NCBI Taxonomy" id="1045558"/>
    <lineage>
        <taxon>Bacteria</taxon>
        <taxon>Pseudomonadati</taxon>
        <taxon>Pseudomonadota</taxon>
        <taxon>Gammaproteobacteria</taxon>
        <taxon>Oceanospirillales</taxon>
        <taxon>Oceanospirillaceae</taxon>
        <taxon>Neptunomonas</taxon>
    </lineage>
</organism>
<keyword evidence="1 5" id="KW-0032">Aminotransferase</keyword>
<dbReference type="InterPro" id="IPR050103">
    <property type="entry name" value="Class-III_PLP-dep_AT"/>
</dbReference>
<evidence type="ECO:0000256" key="2">
    <source>
        <dbReference type="ARBA" id="ARBA00022605"/>
    </source>
</evidence>
<dbReference type="InterPro" id="IPR015422">
    <property type="entry name" value="PyrdxlP-dep_Trfase_small"/>
</dbReference>
<dbReference type="PANTHER" id="PTHR11986">
    <property type="entry name" value="AMINOTRANSFERASE CLASS III"/>
    <property type="match status" value="1"/>
</dbReference>
<dbReference type="OrthoDB" id="9801052at2"/>
<dbReference type="Gene3D" id="3.90.1150.10">
    <property type="entry name" value="Aspartate Aminotransferase, domain 1"/>
    <property type="match status" value="1"/>
</dbReference>
<keyword evidence="5" id="KW-0055">Arginine biosynthesis</keyword>
<dbReference type="CDD" id="cd00610">
    <property type="entry name" value="OAT_like"/>
    <property type="match status" value="1"/>
</dbReference>
<dbReference type="STRING" id="1045558.SAMN05216175_10351"/>
<evidence type="ECO:0000256" key="5">
    <source>
        <dbReference type="HAMAP-Rule" id="MF_01107"/>
    </source>
</evidence>
<dbReference type="GO" id="GO:0042802">
    <property type="term" value="F:identical protein binding"/>
    <property type="evidence" value="ECO:0007669"/>
    <property type="project" value="TreeGrafter"/>
</dbReference>
<comment type="subcellular location">
    <subcellularLocation>
        <location evidence="5">Cytoplasm</location>
    </subcellularLocation>
</comment>
<dbReference type="NCBIfam" id="TIGR00707">
    <property type="entry name" value="argD"/>
    <property type="match status" value="1"/>
</dbReference>
<reference evidence="7" key="1">
    <citation type="submission" date="2016-10" db="EMBL/GenBank/DDBJ databases">
        <authorList>
            <person name="Varghese N."/>
            <person name="Submissions S."/>
        </authorList>
    </citation>
    <scope>NUCLEOTIDE SEQUENCE [LARGE SCALE GENOMIC DNA]</scope>
    <source>
        <strain evidence="7">CGMCC 1.10971</strain>
    </source>
</reference>
<dbReference type="UniPathway" id="UPA00068">
    <property type="reaction ID" value="UER00109"/>
</dbReference>
<sequence>MPQQPLMNTYKRLSVSFERGEGCWLYDTDGNKYLDALSGIAVCGLGHSHPAVTTAICEQASQLIHTSNLYNIPLQEQLAARLTNISGMDKVFFSNSGAEANEAAIKIARKFGHAKGIEKPSIIVMESSFHGRTMATLSATGNRAVQAGFEPLVGGFVRAPYNDAEAIRAIAANNKNIVAILVEPILGEGGVLIPADDYLAQLRSICDDNDWLLMLDEVQTGNGRTGRYFAYQHSYIIPDVVTTAKGLGNGFPIGACLAKGRAATTFTPGAHGSTFGGSPLACAVGLAVTDTIMNEDLCDRAASLGKRILDGFKEQLEGMNYVKEIRGKGLMIAIELNEAGSELAILAKVKGILLNITGGGHVIRLLPPLVMTDTEADLLVNTLSKLIKIYAADERSKPRS</sequence>
<feature type="binding site" evidence="5">
    <location>
        <position position="273"/>
    </location>
    <ligand>
        <name>N(2)-acetyl-L-ornithine</name>
        <dbReference type="ChEBI" id="CHEBI:57805"/>
    </ligand>
</feature>
<accession>A0A1I2NPF4</accession>
<evidence type="ECO:0000256" key="4">
    <source>
        <dbReference type="ARBA" id="ARBA00022898"/>
    </source>
</evidence>
<dbReference type="InterPro" id="IPR015421">
    <property type="entry name" value="PyrdxlP-dep_Trfase_major"/>
</dbReference>
<keyword evidence="3 5" id="KW-0808">Transferase</keyword>
<evidence type="ECO:0000313" key="6">
    <source>
        <dbReference type="EMBL" id="SFG05794.1"/>
    </source>
</evidence>
<protein>
    <recommendedName>
        <fullName evidence="5">Acetylornithine aminotransferase</fullName>
        <shortName evidence="5">ACOAT</shortName>
        <ecNumber evidence="5">2.6.1.11</ecNumber>
    </recommendedName>
</protein>
<dbReference type="PANTHER" id="PTHR11986:SF79">
    <property type="entry name" value="ACETYLORNITHINE AMINOTRANSFERASE, MITOCHONDRIAL"/>
    <property type="match status" value="1"/>
</dbReference>
<evidence type="ECO:0000256" key="1">
    <source>
        <dbReference type="ARBA" id="ARBA00022576"/>
    </source>
</evidence>
<dbReference type="NCBIfam" id="NF002325">
    <property type="entry name" value="PRK01278.1"/>
    <property type="match status" value="1"/>
</dbReference>
<dbReference type="PROSITE" id="PS00600">
    <property type="entry name" value="AA_TRANSFER_CLASS_3"/>
    <property type="match status" value="1"/>
</dbReference>
<dbReference type="HAMAP" id="MF_01107">
    <property type="entry name" value="ArgD_aminotrans_3"/>
    <property type="match status" value="1"/>
</dbReference>
<dbReference type="InterPro" id="IPR005814">
    <property type="entry name" value="Aminotrans_3"/>
</dbReference>
<gene>
    <name evidence="5" type="primary">argD</name>
    <name evidence="6" type="ORF">SAMN05216175_10351</name>
</gene>
<keyword evidence="2 5" id="KW-0028">Amino-acid biosynthesis</keyword>
<dbReference type="RefSeq" id="WP_090725423.1">
    <property type="nucleotide sequence ID" value="NZ_FOOU01000003.1"/>
</dbReference>
<dbReference type="FunFam" id="3.40.640.10:FF:000004">
    <property type="entry name" value="Acetylornithine aminotransferase"/>
    <property type="match status" value="1"/>
</dbReference>
<proteinExistence type="inferred from homology"/>
<evidence type="ECO:0000313" key="7">
    <source>
        <dbReference type="Proteomes" id="UP000198623"/>
    </source>
</evidence>
<dbReference type="InterPro" id="IPR015424">
    <property type="entry name" value="PyrdxlP-dep_Trfase"/>
</dbReference>
<dbReference type="PIRSF" id="PIRSF000521">
    <property type="entry name" value="Transaminase_4ab_Lys_Orn"/>
    <property type="match status" value="1"/>
</dbReference>
<feature type="binding site" evidence="5">
    <location>
        <begin position="97"/>
        <end position="98"/>
    </location>
    <ligand>
        <name>pyridoxal 5'-phosphate</name>
        <dbReference type="ChEBI" id="CHEBI:597326"/>
    </ligand>
</feature>
<feature type="modified residue" description="N6-(pyridoxal phosphate)lysine" evidence="5">
    <location>
        <position position="245"/>
    </location>
</feature>
<feature type="binding site" evidence="5">
    <location>
        <position position="129"/>
    </location>
    <ligand>
        <name>pyridoxal 5'-phosphate</name>
        <dbReference type="ChEBI" id="CHEBI:597326"/>
    </ligand>
</feature>
<comment type="cofactor">
    <cofactor evidence="5">
        <name>pyridoxal 5'-phosphate</name>
        <dbReference type="ChEBI" id="CHEBI:597326"/>
    </cofactor>
    <text evidence="5">Binds 1 pyridoxal phosphate per subunit.</text>
</comment>
<name>A0A1I2NPF4_9GAMM</name>
<dbReference type="GO" id="GO:0005737">
    <property type="term" value="C:cytoplasm"/>
    <property type="evidence" value="ECO:0007669"/>
    <property type="project" value="UniProtKB-SubCell"/>
</dbReference>
<dbReference type="Proteomes" id="UP000198623">
    <property type="component" value="Unassembled WGS sequence"/>
</dbReference>
<comment type="catalytic activity">
    <reaction evidence="5">
        <text>N(2)-acetyl-L-ornithine + 2-oxoglutarate = N-acetyl-L-glutamate 5-semialdehyde + L-glutamate</text>
        <dbReference type="Rhea" id="RHEA:18049"/>
        <dbReference type="ChEBI" id="CHEBI:16810"/>
        <dbReference type="ChEBI" id="CHEBI:29123"/>
        <dbReference type="ChEBI" id="CHEBI:29985"/>
        <dbReference type="ChEBI" id="CHEBI:57805"/>
        <dbReference type="EC" id="2.6.1.11"/>
    </reaction>
</comment>
<feature type="binding site" evidence="5">
    <location>
        <position position="274"/>
    </location>
    <ligand>
        <name>pyridoxal 5'-phosphate</name>
        <dbReference type="ChEBI" id="CHEBI:597326"/>
    </ligand>
</feature>
<keyword evidence="7" id="KW-1185">Reference proteome</keyword>
<dbReference type="InterPro" id="IPR049704">
    <property type="entry name" value="Aminotrans_3_PPA_site"/>
</dbReference>
<dbReference type="GO" id="GO:0006526">
    <property type="term" value="P:L-arginine biosynthetic process"/>
    <property type="evidence" value="ECO:0007669"/>
    <property type="project" value="UniProtKB-UniRule"/>
</dbReference>